<dbReference type="EMBL" id="CCMZ01000029">
    <property type="protein sequence ID" value="CDX21308.1"/>
    <property type="molecule type" value="Genomic_DNA"/>
</dbReference>
<protein>
    <submittedName>
        <fullName evidence="1">Uncharacterized protein</fullName>
    </submittedName>
</protein>
<organism evidence="1 2">
    <name type="scientific">Mesorhizobium plurifarium</name>
    <dbReference type="NCBI Taxonomy" id="69974"/>
    <lineage>
        <taxon>Bacteria</taxon>
        <taxon>Pseudomonadati</taxon>
        <taxon>Pseudomonadota</taxon>
        <taxon>Alphaproteobacteria</taxon>
        <taxon>Hyphomicrobiales</taxon>
        <taxon>Phyllobacteriaceae</taxon>
        <taxon>Mesorhizobium</taxon>
    </lineage>
</organism>
<name>A0A090E3D9_MESPL</name>
<reference evidence="2" key="1">
    <citation type="submission" date="2014-08" db="EMBL/GenBank/DDBJ databases">
        <authorList>
            <person name="Moulin L."/>
        </authorList>
    </citation>
    <scope>NUCLEOTIDE SEQUENCE [LARGE SCALE GENOMIC DNA]</scope>
</reference>
<gene>
    <name evidence="1" type="ORF">MPL3356_350047</name>
</gene>
<keyword evidence="2" id="KW-1185">Reference proteome</keyword>
<dbReference type="Proteomes" id="UP000045285">
    <property type="component" value="Unassembled WGS sequence"/>
</dbReference>
<sequence length="189" mass="21719">MSRHHIQLTADEKALVDRIDLREDLPHTVDGHQVYQANKEPILGLLKLLTARDGIPKHRIAYWIDPQLNSGRTKGSHRDLFARNGSSGADAYTHPHFKPYLRYFLYGADLPDQVIEEFEEQLGNPEWFSGSDIIALTKKTREIVRKNRMRDSRYADEFHKLALDNGLSASNAEAVKKNAAEAIRREFKR</sequence>
<dbReference type="AlphaFoldDB" id="A0A090E3D9"/>
<accession>A0A090E3D9</accession>
<proteinExistence type="predicted"/>
<evidence type="ECO:0000313" key="1">
    <source>
        <dbReference type="EMBL" id="CDX21308.1"/>
    </source>
</evidence>
<evidence type="ECO:0000313" key="2">
    <source>
        <dbReference type="Proteomes" id="UP000045285"/>
    </source>
</evidence>